<dbReference type="GO" id="GO:0051607">
    <property type="term" value="P:defense response to virus"/>
    <property type="evidence" value="ECO:0007669"/>
    <property type="project" value="UniProtKB-KW"/>
</dbReference>
<keyword evidence="8 13" id="KW-0269">Exonuclease</keyword>
<evidence type="ECO:0000256" key="7">
    <source>
        <dbReference type="ARBA" id="ARBA00022801"/>
    </source>
</evidence>
<sequence length="194" mass="21678">MKSSLIPITLVKEFAYCPRIAYFKLFSLFEPATESMVYAKAVTPSELRLAEVVKQFVGDEFTLVLEAPVESKSLGLCGRVDAVAVTSLEAVPIEVKLEASPEKVKKLATHHLAQVVAYAIAVEETFRRPARRALIVSIEGGTAFEVRVGPVLREHVHRLAKELWRVVEEEKLPRPTASTRKCSACFYKKFCSRL</sequence>
<evidence type="ECO:0000256" key="1">
    <source>
        <dbReference type="ARBA" id="ARBA00001936"/>
    </source>
</evidence>
<evidence type="ECO:0000256" key="5">
    <source>
        <dbReference type="ARBA" id="ARBA00022722"/>
    </source>
</evidence>
<dbReference type="EMBL" id="DTFF01000031">
    <property type="protein sequence ID" value="HGI87438.1"/>
    <property type="molecule type" value="Genomic_DNA"/>
</dbReference>
<evidence type="ECO:0000256" key="13">
    <source>
        <dbReference type="RuleBase" id="RU365022"/>
    </source>
</evidence>
<dbReference type="InterPro" id="IPR051827">
    <property type="entry name" value="Cas4_exonuclease"/>
</dbReference>
<feature type="domain" description="DUF83" evidence="14">
    <location>
        <begin position="9"/>
        <end position="191"/>
    </location>
</feature>
<dbReference type="Gene3D" id="3.90.320.10">
    <property type="match status" value="1"/>
</dbReference>
<name>A0A7C4FC14_9CREN</name>
<dbReference type="GO" id="GO:0046872">
    <property type="term" value="F:metal ion binding"/>
    <property type="evidence" value="ECO:0007669"/>
    <property type="project" value="UniProtKB-KW"/>
</dbReference>
<proteinExistence type="inferred from homology"/>
<accession>A0A7C4FC14</accession>
<gene>
    <name evidence="15" type="primary">cas4</name>
    <name evidence="15" type="ORF">ENV14_03485</name>
</gene>
<comment type="cofactor">
    <cofactor evidence="1">
        <name>Mn(2+)</name>
        <dbReference type="ChEBI" id="CHEBI:29035"/>
    </cofactor>
</comment>
<dbReference type="PANTHER" id="PTHR36531:SF2">
    <property type="entry name" value="CRISPR-ASSOCIATED EXONUCLEASE CAS4"/>
    <property type="match status" value="1"/>
</dbReference>
<evidence type="ECO:0000259" key="14">
    <source>
        <dbReference type="Pfam" id="PF01930"/>
    </source>
</evidence>
<dbReference type="EC" id="3.1.12.1" evidence="3 13"/>
<evidence type="ECO:0000256" key="4">
    <source>
        <dbReference type="ARBA" id="ARBA00020049"/>
    </source>
</evidence>
<dbReference type="PANTHER" id="PTHR36531">
    <property type="entry name" value="CRISPR-ASSOCIATED EXONUCLEASE CAS4"/>
    <property type="match status" value="1"/>
</dbReference>
<evidence type="ECO:0000256" key="11">
    <source>
        <dbReference type="ARBA" id="ARBA00023118"/>
    </source>
</evidence>
<comment type="cofactor">
    <cofactor evidence="13">
        <name>iron-sulfur cluster</name>
        <dbReference type="ChEBI" id="CHEBI:30408"/>
    </cofactor>
</comment>
<keyword evidence="7 13" id="KW-0378">Hydrolase</keyword>
<dbReference type="InterPro" id="IPR022765">
    <property type="entry name" value="Dna2/Cas4_DUF83"/>
</dbReference>
<dbReference type="InterPro" id="IPR011604">
    <property type="entry name" value="PDDEXK-like_dom_sf"/>
</dbReference>
<evidence type="ECO:0000256" key="3">
    <source>
        <dbReference type="ARBA" id="ARBA00012768"/>
    </source>
</evidence>
<dbReference type="GO" id="GO:0004527">
    <property type="term" value="F:exonuclease activity"/>
    <property type="evidence" value="ECO:0007669"/>
    <property type="project" value="UniProtKB-KW"/>
</dbReference>
<protein>
    <recommendedName>
        <fullName evidence="4 13">CRISPR-associated exonuclease Cas4</fullName>
        <ecNumber evidence="3 13">3.1.12.1</ecNumber>
    </recommendedName>
</protein>
<keyword evidence="9 13" id="KW-0408">Iron</keyword>
<evidence type="ECO:0000256" key="2">
    <source>
        <dbReference type="ARBA" id="ARBA00009189"/>
    </source>
</evidence>
<dbReference type="GO" id="GO:0051536">
    <property type="term" value="F:iron-sulfur cluster binding"/>
    <property type="evidence" value="ECO:0007669"/>
    <property type="project" value="UniProtKB-KW"/>
</dbReference>
<evidence type="ECO:0000256" key="6">
    <source>
        <dbReference type="ARBA" id="ARBA00022723"/>
    </source>
</evidence>
<dbReference type="AlphaFoldDB" id="A0A7C4FC14"/>
<evidence type="ECO:0000256" key="9">
    <source>
        <dbReference type="ARBA" id="ARBA00023004"/>
    </source>
</evidence>
<evidence type="ECO:0000256" key="12">
    <source>
        <dbReference type="ARBA" id="ARBA00023211"/>
    </source>
</evidence>
<comment type="caution">
    <text evidence="15">The sequence shown here is derived from an EMBL/GenBank/DDBJ whole genome shotgun (WGS) entry which is preliminary data.</text>
</comment>
<comment type="cofactor">
    <cofactor evidence="13">
        <name>Mg(2+)</name>
        <dbReference type="ChEBI" id="CHEBI:18420"/>
    </cofactor>
    <cofactor evidence="13">
        <name>Mn(2+)</name>
        <dbReference type="ChEBI" id="CHEBI:29035"/>
    </cofactor>
    <text evidence="13">Mg(2+) or Mn(2+) required for ssDNA cleavage activity.</text>
</comment>
<keyword evidence="12 13" id="KW-0464">Manganese</keyword>
<keyword evidence="6 13" id="KW-0479">Metal-binding</keyword>
<comment type="function">
    <text evidence="13">CRISPR (clustered regularly interspaced short palindromic repeat) is an adaptive immune system that provides protection against mobile genetic elements (viruses, transposable elements and conjugative plasmids). CRISPR clusters contain sequences complementary to antecedent mobile elements and target invading nucleic acids. CRISPR clusters are transcribed and processed into CRISPR RNA (crRNA).</text>
</comment>
<dbReference type="InterPro" id="IPR013343">
    <property type="entry name" value="CRISPR-assoc_prot_Cas4"/>
</dbReference>
<evidence type="ECO:0000256" key="8">
    <source>
        <dbReference type="ARBA" id="ARBA00022839"/>
    </source>
</evidence>
<comment type="similarity">
    <text evidence="2 13">Belongs to the CRISPR-associated exonuclease Cas4 family.</text>
</comment>
<evidence type="ECO:0000256" key="10">
    <source>
        <dbReference type="ARBA" id="ARBA00023014"/>
    </source>
</evidence>
<evidence type="ECO:0000313" key="15">
    <source>
        <dbReference type="EMBL" id="HGI87438.1"/>
    </source>
</evidence>
<reference evidence="15" key="1">
    <citation type="journal article" date="2020" name="mSystems">
        <title>Genome- and Community-Level Interaction Insights into Carbon Utilization and Element Cycling Functions of Hydrothermarchaeota in Hydrothermal Sediment.</title>
        <authorList>
            <person name="Zhou Z."/>
            <person name="Liu Y."/>
            <person name="Xu W."/>
            <person name="Pan J."/>
            <person name="Luo Z.H."/>
            <person name="Li M."/>
        </authorList>
    </citation>
    <scope>NUCLEOTIDE SEQUENCE [LARGE SCALE GENOMIC DNA]</scope>
    <source>
        <strain evidence="15">SpSt-732</strain>
    </source>
</reference>
<keyword evidence="11 13" id="KW-0051">Antiviral defense</keyword>
<keyword evidence="10 13" id="KW-0411">Iron-sulfur</keyword>
<dbReference type="NCBIfam" id="TIGR00372">
    <property type="entry name" value="cas4"/>
    <property type="match status" value="1"/>
</dbReference>
<keyword evidence="5 13" id="KW-0540">Nuclease</keyword>
<dbReference type="Pfam" id="PF01930">
    <property type="entry name" value="Cas_Cas4"/>
    <property type="match status" value="1"/>
</dbReference>
<organism evidence="15">
    <name type="scientific">Ignisphaera aggregans</name>
    <dbReference type="NCBI Taxonomy" id="334771"/>
    <lineage>
        <taxon>Archaea</taxon>
        <taxon>Thermoproteota</taxon>
        <taxon>Thermoprotei</taxon>
        <taxon>Desulfurococcales</taxon>
        <taxon>Desulfurococcaceae</taxon>
        <taxon>Ignisphaera</taxon>
    </lineage>
</organism>